<sequence>MWTQIIGLVLGLAVIGGGLAVYATSL</sequence>
<organism evidence="1">
    <name type="scientific">uncultured nuHF2 cluster bacterium HF0770_42C12</name>
    <dbReference type="NCBI Taxonomy" id="723593"/>
    <lineage>
        <taxon>Bacteria</taxon>
        <taxon>environmental samples</taxon>
    </lineage>
</organism>
<evidence type="ECO:0000313" key="1">
    <source>
        <dbReference type="EMBL" id="ADI23592.1"/>
    </source>
</evidence>
<dbReference type="AlphaFoldDB" id="E7C817"/>
<accession>E7C817</accession>
<name>E7C817_9BACT</name>
<reference evidence="1" key="1">
    <citation type="submission" date="2010-01" db="EMBL/GenBank/DDBJ databases">
        <title>Genome fragments of uncultured bacteria from the North Pacific subtropical Gyre.</title>
        <authorList>
            <person name="Pham V.D."/>
            <person name="Delong E.F."/>
        </authorList>
    </citation>
    <scope>NUCLEOTIDE SEQUENCE</scope>
</reference>
<proteinExistence type="predicted"/>
<protein>
    <submittedName>
        <fullName evidence="1">Uncharacterized protein</fullName>
    </submittedName>
</protein>
<dbReference type="EMBL" id="GU568018">
    <property type="protein sequence ID" value="ADI23592.1"/>
    <property type="molecule type" value="Genomic_DNA"/>
</dbReference>